<dbReference type="AlphaFoldDB" id="A0A6C0B6F4"/>
<name>A0A6C0B6F4_9ZZZZ</name>
<organism evidence="1">
    <name type="scientific">viral metagenome</name>
    <dbReference type="NCBI Taxonomy" id="1070528"/>
    <lineage>
        <taxon>unclassified sequences</taxon>
        <taxon>metagenomes</taxon>
        <taxon>organismal metagenomes</taxon>
    </lineage>
</organism>
<reference evidence="1" key="1">
    <citation type="journal article" date="2020" name="Nature">
        <title>Giant virus diversity and host interactions through global metagenomics.</title>
        <authorList>
            <person name="Schulz F."/>
            <person name="Roux S."/>
            <person name="Paez-Espino D."/>
            <person name="Jungbluth S."/>
            <person name="Walsh D.A."/>
            <person name="Denef V.J."/>
            <person name="McMahon K.D."/>
            <person name="Konstantinidis K.T."/>
            <person name="Eloe-Fadrosh E.A."/>
            <person name="Kyrpides N.C."/>
            <person name="Woyke T."/>
        </authorList>
    </citation>
    <scope>NUCLEOTIDE SEQUENCE</scope>
    <source>
        <strain evidence="1">GVMAG-M-3300009684-20</strain>
    </source>
</reference>
<evidence type="ECO:0000313" key="1">
    <source>
        <dbReference type="EMBL" id="QHS87129.1"/>
    </source>
</evidence>
<sequence length="97" mass="10085">MSSALGDKKGRVANSSDLTRLRRKTAELAAYATYTAAGNTKKTHTQLGTTAGVLANNTAAITTIDAATTRVGINPITGATAAPHSTPITSRYIPTYY</sequence>
<protein>
    <submittedName>
        <fullName evidence="1">Uncharacterized protein</fullName>
    </submittedName>
</protein>
<dbReference type="EMBL" id="MN739078">
    <property type="protein sequence ID" value="QHS87129.1"/>
    <property type="molecule type" value="Genomic_DNA"/>
</dbReference>
<proteinExistence type="predicted"/>
<accession>A0A6C0B6F4</accession>